<gene>
    <name evidence="1" type="ORF">GCM10009416_05780</name>
</gene>
<sequence>MDSAFRCVTVWFERSGLKDASRPDLVTPGREQRSGRPLAFRFSLPVLLSALLLLGCSATPGSPWLGGLGDPVRGAALRAPATLGDTSRWAGRPVEAAEAAAELEFLANEMATNPRYAPEVNPAVGQQLEFARREMREFLGVAPSAAPDLVIAGLRRAASALRAGSRAGAEAALSGPAFAYGPSATLGRLASMPRLPRVAEAAGGVAAEMDRLERRR</sequence>
<organism evidence="1 2">
    <name type="scientific">Craurococcus roseus</name>
    <dbReference type="NCBI Taxonomy" id="77585"/>
    <lineage>
        <taxon>Bacteria</taxon>
        <taxon>Pseudomonadati</taxon>
        <taxon>Pseudomonadota</taxon>
        <taxon>Alphaproteobacteria</taxon>
        <taxon>Acetobacterales</taxon>
        <taxon>Acetobacteraceae</taxon>
        <taxon>Craurococcus</taxon>
    </lineage>
</organism>
<proteinExistence type="predicted"/>
<comment type="caution">
    <text evidence="1">The sequence shown here is derived from an EMBL/GenBank/DDBJ whole genome shotgun (WGS) entry which is preliminary data.</text>
</comment>
<evidence type="ECO:0000313" key="1">
    <source>
        <dbReference type="EMBL" id="GAA0570058.1"/>
    </source>
</evidence>
<accession>A0ABN1EPF4</accession>
<keyword evidence="2" id="KW-1185">Reference proteome</keyword>
<dbReference type="EMBL" id="BAAAFZ010000007">
    <property type="protein sequence ID" value="GAA0570058.1"/>
    <property type="molecule type" value="Genomic_DNA"/>
</dbReference>
<dbReference type="Proteomes" id="UP001501588">
    <property type="component" value="Unassembled WGS sequence"/>
</dbReference>
<protein>
    <submittedName>
        <fullName evidence="1">Uncharacterized protein</fullName>
    </submittedName>
</protein>
<name>A0ABN1EPF4_9PROT</name>
<evidence type="ECO:0000313" key="2">
    <source>
        <dbReference type="Proteomes" id="UP001501588"/>
    </source>
</evidence>
<reference evidence="1 2" key="1">
    <citation type="journal article" date="2019" name="Int. J. Syst. Evol. Microbiol.">
        <title>The Global Catalogue of Microorganisms (GCM) 10K type strain sequencing project: providing services to taxonomists for standard genome sequencing and annotation.</title>
        <authorList>
            <consortium name="The Broad Institute Genomics Platform"/>
            <consortium name="The Broad Institute Genome Sequencing Center for Infectious Disease"/>
            <person name="Wu L."/>
            <person name="Ma J."/>
        </authorList>
    </citation>
    <scope>NUCLEOTIDE SEQUENCE [LARGE SCALE GENOMIC DNA]</scope>
    <source>
        <strain evidence="1 2">JCM 9933</strain>
    </source>
</reference>